<dbReference type="Gene3D" id="3.30.10.20">
    <property type="match status" value="3"/>
</dbReference>
<feature type="domain" description="PASTA" evidence="7">
    <location>
        <begin position="363"/>
        <end position="429"/>
    </location>
</feature>
<evidence type="ECO:0000256" key="1">
    <source>
        <dbReference type="ARBA" id="ARBA00022527"/>
    </source>
</evidence>
<dbReference type="InterPro" id="IPR008271">
    <property type="entry name" value="Ser/Thr_kinase_AS"/>
</dbReference>
<dbReference type="PROSITE" id="PS00108">
    <property type="entry name" value="PROTEIN_KINASE_ST"/>
    <property type="match status" value="1"/>
</dbReference>
<evidence type="ECO:0000256" key="5">
    <source>
        <dbReference type="ARBA" id="ARBA00022840"/>
    </source>
</evidence>
<name>A0A6J5ZEM9_9ZZZZ</name>
<dbReference type="EMBL" id="CAFBPK010000017">
    <property type="protein sequence ID" value="CAB5023393.1"/>
    <property type="molecule type" value="Genomic_DNA"/>
</dbReference>
<sequence length="563" mass="59567">MTLPPNSDPILGKVLDDRYRVDELIAHGGMATVYRGTDLRLGRTIALKVLSGVMANDPDFVERFTQEARATAALTHPNVVAVHDQGISAGYPYLVMEFVLGRTIREIMAQSGPFTSAHALEIISSVLAGLGSAHDAGFVHRDIKPENVLITNDGHIRVTDFGLARVISETPVSDSTGGVLLGTMAYLSPEQVQQLTVDQRSDVYSCGILLYEMVTGVVPFTGASPLDVAYQHVNSAVSAPSAIQPDVPPAVDHLVLAATRKLPSDRLQSAREFRDGVIRAISAVPRAEALTTAIPRQTTQTIAAPVRGVHRATGSVPITNLNSGIGPSGIHRAAPPKRRSRLFVPLLLILALAVGGGAWYQFSGSYEQVPAVTGLTIEEVLTSFAPLKLSTQVIEEFSEEIPAGVVISSDPGSGTKARKDTTVILRVSKGQERYIIPADLAGKDPGEVTNILQDLTLTIAATNEVFDNLVPIGKVVSTDPAAGTSVKRATPVTISISKGPDLVEVPGVIDMDVAKATSILQAAGFQVETVDKFAVVILNRVYSQNPAGGTQAPKGSVITLEIL</sequence>
<proteinExistence type="predicted"/>
<dbReference type="InterPro" id="IPR011009">
    <property type="entry name" value="Kinase-like_dom_sf"/>
</dbReference>
<feature type="domain" description="Protein kinase" evidence="6">
    <location>
        <begin position="19"/>
        <end position="278"/>
    </location>
</feature>
<dbReference type="FunFam" id="3.30.200.20:FF:000035">
    <property type="entry name" value="Serine/threonine protein kinase Stk1"/>
    <property type="match status" value="1"/>
</dbReference>
<dbReference type="AlphaFoldDB" id="A0A6J5ZEM9"/>
<reference evidence="9" key="1">
    <citation type="submission" date="2020-05" db="EMBL/GenBank/DDBJ databases">
        <authorList>
            <person name="Chiriac C."/>
            <person name="Salcher M."/>
            <person name="Ghai R."/>
            <person name="Kavagutti S V."/>
        </authorList>
    </citation>
    <scope>NUCLEOTIDE SEQUENCE</scope>
</reference>
<dbReference type="EMBL" id="CAFAAO010000013">
    <property type="protein sequence ID" value="CAB4807410.1"/>
    <property type="molecule type" value="Genomic_DNA"/>
</dbReference>
<keyword evidence="4" id="KW-0418">Kinase</keyword>
<protein>
    <submittedName>
        <fullName evidence="9">Unannotated protein</fullName>
    </submittedName>
</protein>
<evidence type="ECO:0000259" key="7">
    <source>
        <dbReference type="PROSITE" id="PS51178"/>
    </source>
</evidence>
<dbReference type="FunFam" id="1.10.510.10:FF:000021">
    <property type="entry name" value="Serine/threonine protein kinase"/>
    <property type="match status" value="1"/>
</dbReference>
<evidence type="ECO:0000313" key="11">
    <source>
        <dbReference type="EMBL" id="CAB4849506.1"/>
    </source>
</evidence>
<dbReference type="CDD" id="cd06577">
    <property type="entry name" value="PASTA_pknB"/>
    <property type="match status" value="3"/>
</dbReference>
<dbReference type="PROSITE" id="PS51178">
    <property type="entry name" value="PASTA"/>
    <property type="match status" value="3"/>
</dbReference>
<keyword evidence="2" id="KW-0808">Transferase</keyword>
<dbReference type="GO" id="GO:0005524">
    <property type="term" value="F:ATP binding"/>
    <property type="evidence" value="ECO:0007669"/>
    <property type="project" value="UniProtKB-KW"/>
</dbReference>
<dbReference type="Gene3D" id="1.10.510.10">
    <property type="entry name" value="Transferase(Phosphotransferase) domain 1"/>
    <property type="match status" value="1"/>
</dbReference>
<dbReference type="SMART" id="SM00220">
    <property type="entry name" value="S_TKc"/>
    <property type="match status" value="1"/>
</dbReference>
<evidence type="ECO:0000259" key="6">
    <source>
        <dbReference type="PROSITE" id="PS50011"/>
    </source>
</evidence>
<dbReference type="Pfam" id="PF00069">
    <property type="entry name" value="Pkinase"/>
    <property type="match status" value="1"/>
</dbReference>
<dbReference type="Gene3D" id="3.30.200.20">
    <property type="entry name" value="Phosphorylase Kinase, domain 1"/>
    <property type="match status" value="1"/>
</dbReference>
<evidence type="ECO:0000313" key="10">
    <source>
        <dbReference type="EMBL" id="CAB4807410.1"/>
    </source>
</evidence>
<accession>A0A6J5ZEM9</accession>
<keyword evidence="1" id="KW-0723">Serine/threonine-protein kinase</keyword>
<dbReference type="SUPFAM" id="SSF56112">
    <property type="entry name" value="Protein kinase-like (PK-like)"/>
    <property type="match status" value="1"/>
</dbReference>
<evidence type="ECO:0000313" key="12">
    <source>
        <dbReference type="EMBL" id="CAB5023393.1"/>
    </source>
</evidence>
<dbReference type="EMBL" id="CAESAI010000012">
    <property type="protein sequence ID" value="CAB4336830.1"/>
    <property type="molecule type" value="Genomic_DNA"/>
</dbReference>
<evidence type="ECO:0000313" key="8">
    <source>
        <dbReference type="EMBL" id="CAB4336830.1"/>
    </source>
</evidence>
<organism evidence="9">
    <name type="scientific">freshwater metagenome</name>
    <dbReference type="NCBI Taxonomy" id="449393"/>
    <lineage>
        <taxon>unclassified sequences</taxon>
        <taxon>metagenomes</taxon>
        <taxon>ecological metagenomes</taxon>
    </lineage>
</organism>
<dbReference type="CDD" id="cd14014">
    <property type="entry name" value="STKc_PknB_like"/>
    <property type="match status" value="1"/>
</dbReference>
<dbReference type="Pfam" id="PF03793">
    <property type="entry name" value="PASTA"/>
    <property type="match status" value="3"/>
</dbReference>
<dbReference type="PANTHER" id="PTHR43289:SF34">
    <property type="entry name" value="SERINE_THREONINE-PROTEIN KINASE YBDM-RELATED"/>
    <property type="match status" value="1"/>
</dbReference>
<keyword evidence="3" id="KW-0547">Nucleotide-binding</keyword>
<dbReference type="EMBL" id="CAESAD010000005">
    <property type="protein sequence ID" value="CAB4339507.1"/>
    <property type="molecule type" value="Genomic_DNA"/>
</dbReference>
<evidence type="ECO:0000313" key="9">
    <source>
        <dbReference type="EMBL" id="CAB4339507.1"/>
    </source>
</evidence>
<gene>
    <name evidence="10" type="ORF">UFOPK3037_01045</name>
    <name evidence="11" type="ORF">UFOPK3278_01048</name>
    <name evidence="8" type="ORF">UFOPK3406_00655</name>
    <name evidence="9" type="ORF">UFOPK3925_00857</name>
    <name evidence="12" type="ORF">UFOPK4097_01071</name>
</gene>
<dbReference type="NCBIfam" id="NF033483">
    <property type="entry name" value="PknB_PASTA_kin"/>
    <property type="match status" value="1"/>
</dbReference>
<keyword evidence="5" id="KW-0067">ATP-binding</keyword>
<feature type="domain" description="PASTA" evidence="7">
    <location>
        <begin position="431"/>
        <end position="498"/>
    </location>
</feature>
<dbReference type="EMBL" id="CAFBIX010000047">
    <property type="protein sequence ID" value="CAB4849506.1"/>
    <property type="molecule type" value="Genomic_DNA"/>
</dbReference>
<dbReference type="PANTHER" id="PTHR43289">
    <property type="entry name" value="MITOGEN-ACTIVATED PROTEIN KINASE KINASE KINASE 20-RELATED"/>
    <property type="match status" value="1"/>
</dbReference>
<evidence type="ECO:0000256" key="2">
    <source>
        <dbReference type="ARBA" id="ARBA00022679"/>
    </source>
</evidence>
<feature type="domain" description="PASTA" evidence="7">
    <location>
        <begin position="499"/>
        <end position="563"/>
    </location>
</feature>
<dbReference type="InterPro" id="IPR005543">
    <property type="entry name" value="PASTA_dom"/>
</dbReference>
<dbReference type="InterPro" id="IPR000719">
    <property type="entry name" value="Prot_kinase_dom"/>
</dbReference>
<evidence type="ECO:0000256" key="3">
    <source>
        <dbReference type="ARBA" id="ARBA00022741"/>
    </source>
</evidence>
<dbReference type="GO" id="GO:0004674">
    <property type="term" value="F:protein serine/threonine kinase activity"/>
    <property type="evidence" value="ECO:0007669"/>
    <property type="project" value="UniProtKB-KW"/>
</dbReference>
<dbReference type="PROSITE" id="PS50011">
    <property type="entry name" value="PROTEIN_KINASE_DOM"/>
    <property type="match status" value="1"/>
</dbReference>
<dbReference type="SMART" id="SM00740">
    <property type="entry name" value="PASTA"/>
    <property type="match status" value="3"/>
</dbReference>
<evidence type="ECO:0000256" key="4">
    <source>
        <dbReference type="ARBA" id="ARBA00022777"/>
    </source>
</evidence>